<evidence type="ECO:0000313" key="8">
    <source>
        <dbReference type="Proteomes" id="UP000695000"/>
    </source>
</evidence>
<dbReference type="Gene3D" id="3.40.50.1820">
    <property type="entry name" value="alpha/beta hydrolase"/>
    <property type="match status" value="1"/>
</dbReference>
<organism evidence="8 9">
    <name type="scientific">Nicrophorus vespilloides</name>
    <name type="common">Boreal carrion beetle</name>
    <dbReference type="NCBI Taxonomy" id="110193"/>
    <lineage>
        <taxon>Eukaryota</taxon>
        <taxon>Metazoa</taxon>
        <taxon>Ecdysozoa</taxon>
        <taxon>Arthropoda</taxon>
        <taxon>Hexapoda</taxon>
        <taxon>Insecta</taxon>
        <taxon>Pterygota</taxon>
        <taxon>Neoptera</taxon>
        <taxon>Endopterygota</taxon>
        <taxon>Coleoptera</taxon>
        <taxon>Polyphaga</taxon>
        <taxon>Staphyliniformia</taxon>
        <taxon>Silphidae</taxon>
        <taxon>Nicrophorinae</taxon>
        <taxon>Nicrophorus</taxon>
    </lineage>
</organism>
<dbReference type="InterPro" id="IPR019826">
    <property type="entry name" value="Carboxylesterase_B_AS"/>
</dbReference>
<evidence type="ECO:0000256" key="5">
    <source>
        <dbReference type="ARBA" id="ARBA00023180"/>
    </source>
</evidence>
<comment type="similarity">
    <text evidence="1 6">Belongs to the type-B carboxylesterase/lipase family.</text>
</comment>
<dbReference type="PROSITE" id="PS00122">
    <property type="entry name" value="CARBOXYLESTERASE_B_1"/>
    <property type="match status" value="1"/>
</dbReference>
<name>A0ABM1MIV2_NICVS</name>
<evidence type="ECO:0000313" key="9">
    <source>
        <dbReference type="RefSeq" id="XP_017774502.1"/>
    </source>
</evidence>
<dbReference type="PANTHER" id="PTHR43142:SF1">
    <property type="entry name" value="CARBOXYLIC ESTER HYDROLASE"/>
    <property type="match status" value="1"/>
</dbReference>
<gene>
    <name evidence="9" type="primary">LOC108561184</name>
</gene>
<dbReference type="PANTHER" id="PTHR43142">
    <property type="entry name" value="CARBOXYLIC ESTER HYDROLASE"/>
    <property type="match status" value="1"/>
</dbReference>
<dbReference type="InterPro" id="IPR029058">
    <property type="entry name" value="AB_hydrolase_fold"/>
</dbReference>
<keyword evidence="3 6" id="KW-0378">Hydrolase</keyword>
<dbReference type="PROSITE" id="PS00941">
    <property type="entry name" value="CARBOXYLESTERASE_B_2"/>
    <property type="match status" value="1"/>
</dbReference>
<keyword evidence="5" id="KW-0325">Glycoprotein</keyword>
<dbReference type="Pfam" id="PF00135">
    <property type="entry name" value="COesterase"/>
    <property type="match status" value="1"/>
</dbReference>
<dbReference type="EC" id="3.1.1.-" evidence="6"/>
<dbReference type="RefSeq" id="XP_017774502.1">
    <property type="nucleotide sequence ID" value="XM_017919013.1"/>
</dbReference>
<keyword evidence="2" id="KW-0719">Serine esterase</keyword>
<dbReference type="GeneID" id="108561184"/>
<proteinExistence type="inferred from homology"/>
<evidence type="ECO:0000256" key="6">
    <source>
        <dbReference type="RuleBase" id="RU361235"/>
    </source>
</evidence>
<keyword evidence="4" id="KW-1015">Disulfide bond</keyword>
<protein>
    <recommendedName>
        <fullName evidence="6">Carboxylic ester hydrolase</fullName>
        <ecNumber evidence="6">3.1.1.-</ecNumber>
    </recommendedName>
</protein>
<evidence type="ECO:0000256" key="1">
    <source>
        <dbReference type="ARBA" id="ARBA00005964"/>
    </source>
</evidence>
<evidence type="ECO:0000256" key="4">
    <source>
        <dbReference type="ARBA" id="ARBA00023157"/>
    </source>
</evidence>
<dbReference type="Proteomes" id="UP000695000">
    <property type="component" value="Unplaced"/>
</dbReference>
<reference evidence="9" key="1">
    <citation type="submission" date="2025-08" db="UniProtKB">
        <authorList>
            <consortium name="RefSeq"/>
        </authorList>
    </citation>
    <scope>IDENTIFICATION</scope>
    <source>
        <tissue evidence="9">Whole Larva</tissue>
    </source>
</reference>
<keyword evidence="8" id="KW-1185">Reference proteome</keyword>
<feature type="domain" description="Carboxylesterase type B" evidence="7">
    <location>
        <begin position="27"/>
        <end position="524"/>
    </location>
</feature>
<evidence type="ECO:0000259" key="7">
    <source>
        <dbReference type="Pfam" id="PF00135"/>
    </source>
</evidence>
<evidence type="ECO:0000256" key="2">
    <source>
        <dbReference type="ARBA" id="ARBA00022487"/>
    </source>
</evidence>
<accession>A0ABM1MIV2</accession>
<sequence length="546" mass="61678">MGFIKTLSPVFFGVVLWYIFLSNDEILVELDDGKLSGGQFSDRLGGKFYAFQGIPYAKPPIGNLRFKAPQPADKWEGILNGSQEIKKCIQNELGKKFGEEDCLYLNVYTPEIPKVGAILKPVMVYIHGGAFLEGSASMIRLGPDYLITEDVVIVVINYRIGALGFMNLENSDISANNGMKDQVMALKWVQKNIEKFGGDPNSVTIFGESAGAASVDLLMLSPLSKGLFQRAIAQSGSALADWVFGTKNNALPVAKYLGIQSTDPMKIANELRKVSYEDLFRAQQNTDWNIKISKLWNGGLIIEGNGPDSFLPEHPQKILQSGQFNKVPLIIGFTNKEGILIQIMQHFTNTHYSVRRTDDIPYSGSKGDENLIKNLETALNEEYFKEKIPKELTEDAIVMWSDIWFKGHIVNSAQLHSKHHDVYLYEFSLDSKMNFFKMLTEATAKYTGASHVDDLGYLFKHNLSSDVEENSIEDTLIRKMVKLWTNFAKYGVPTRQEDDVLKGVIWKPTKSDQINFLNITNEMFKFGTYNYKRIQILNHLFNYRST</sequence>
<dbReference type="SUPFAM" id="SSF53474">
    <property type="entry name" value="alpha/beta-Hydrolases"/>
    <property type="match status" value="1"/>
</dbReference>
<dbReference type="InterPro" id="IPR002018">
    <property type="entry name" value="CarbesteraseB"/>
</dbReference>
<evidence type="ECO:0000256" key="3">
    <source>
        <dbReference type="ARBA" id="ARBA00022801"/>
    </source>
</evidence>
<dbReference type="InterPro" id="IPR019819">
    <property type="entry name" value="Carboxylesterase_B_CS"/>
</dbReference>